<dbReference type="Proteomes" id="UP000194841">
    <property type="component" value="Unassembled WGS sequence"/>
</dbReference>
<dbReference type="SUPFAM" id="SSF81901">
    <property type="entry name" value="HCP-like"/>
    <property type="match status" value="1"/>
</dbReference>
<reference evidence="1 2" key="1">
    <citation type="submission" date="2017-02" db="EMBL/GenBank/DDBJ databases">
        <title>Pseudoalteromonas ulvae TC14 Genome.</title>
        <authorList>
            <person name="Molmeret M."/>
        </authorList>
    </citation>
    <scope>NUCLEOTIDE SEQUENCE [LARGE SCALE GENOMIC DNA]</scope>
    <source>
        <strain evidence="1">TC14</strain>
    </source>
</reference>
<organism evidence="1 2">
    <name type="scientific">Pseudoalteromonas ulvae</name>
    <dbReference type="NCBI Taxonomy" id="107327"/>
    <lineage>
        <taxon>Bacteria</taxon>
        <taxon>Pseudomonadati</taxon>
        <taxon>Pseudomonadota</taxon>
        <taxon>Gammaproteobacteria</taxon>
        <taxon>Alteromonadales</taxon>
        <taxon>Pseudoalteromonadaceae</taxon>
        <taxon>Pseudoalteromonas</taxon>
    </lineage>
</organism>
<protein>
    <recommendedName>
        <fullName evidence="3">Sel1 repeat family protein</fullName>
    </recommendedName>
</protein>
<evidence type="ECO:0008006" key="3">
    <source>
        <dbReference type="Google" id="ProtNLM"/>
    </source>
</evidence>
<dbReference type="Gene3D" id="1.25.40.10">
    <property type="entry name" value="Tetratricopeptide repeat domain"/>
    <property type="match status" value="1"/>
</dbReference>
<dbReference type="SMART" id="SM00671">
    <property type="entry name" value="SEL1"/>
    <property type="match status" value="2"/>
</dbReference>
<comment type="caution">
    <text evidence="1">The sequence shown here is derived from an EMBL/GenBank/DDBJ whole genome shotgun (WGS) entry which is preliminary data.</text>
</comment>
<gene>
    <name evidence="1" type="ORF">B1199_04400</name>
</gene>
<dbReference type="EMBL" id="MWPV01000001">
    <property type="protein sequence ID" value="OUL59513.1"/>
    <property type="molecule type" value="Genomic_DNA"/>
</dbReference>
<accession>A0A244CV52</accession>
<keyword evidence="2" id="KW-1185">Reference proteome</keyword>
<name>A0A244CV52_PSEDV</name>
<dbReference type="AlphaFoldDB" id="A0A244CV52"/>
<evidence type="ECO:0000313" key="2">
    <source>
        <dbReference type="Proteomes" id="UP000194841"/>
    </source>
</evidence>
<evidence type="ECO:0000313" key="1">
    <source>
        <dbReference type="EMBL" id="OUL59513.1"/>
    </source>
</evidence>
<dbReference type="InterPro" id="IPR006597">
    <property type="entry name" value="Sel1-like"/>
</dbReference>
<sequence length="527" mass="59834">MINATAFFKLKPVSRGWFLCFIFCVLSQIRASDSDYSLAQYHFLQGAMGYAPWLVSQHQVPKKAYQHIALAKVLARHDDQQALYQLAEHYEQVSKPAFSETYYKQLLALPLSPRARRGARQTIAQFYHRQKNWSSLAEFVQADDPAIWSFRSAFELGQDWHQAPSDVQASLRQLIAYPIVHTVSELSMLPDCPITVVPVISDVVSGQHWLRLHNIFITDPQLSQLPVCFTEILYQNKQQLGCENTTEQQAIECQLTGLTQSREWPAGIRNLIVLSDTGKANVNQGILYLNKLSSFEVYKHEWMHLLGLEDEYRLSKQSSQTRCRLVNPLSQLHYQINTVAEGALFPVSTCDESYINAFKAISAATIMEFLDKPLPQAYLDKARSNITDQRGQLEVFSRAMFKRTNDPYWLNYGVALGFQGSYLQYALFLEEKGQIKQAIAYLKLASDWPLAKSTIARLFYQQGDKLQARFWYAQAAKQGDSYGEYFYAKMLANGEGGKMDKAAAQALLQRAASKGNPLAQKSTQIAL</sequence>
<dbReference type="InterPro" id="IPR011990">
    <property type="entry name" value="TPR-like_helical_dom_sf"/>
</dbReference>
<proteinExistence type="predicted"/>